<dbReference type="OrthoDB" id="5187996at2"/>
<organism evidence="1 2">
    <name type="scientific">Microterricola gilva</name>
    <dbReference type="NCBI Taxonomy" id="393267"/>
    <lineage>
        <taxon>Bacteria</taxon>
        <taxon>Bacillati</taxon>
        <taxon>Actinomycetota</taxon>
        <taxon>Actinomycetes</taxon>
        <taxon>Micrococcales</taxon>
        <taxon>Microbacteriaceae</taxon>
        <taxon>Microterricola</taxon>
    </lineage>
</organism>
<gene>
    <name evidence="1" type="ORF">EV379_2738</name>
</gene>
<reference evidence="1 2" key="1">
    <citation type="submission" date="2019-02" db="EMBL/GenBank/DDBJ databases">
        <title>Sequencing the genomes of 1000 actinobacteria strains.</title>
        <authorList>
            <person name="Klenk H.-P."/>
        </authorList>
    </citation>
    <scope>NUCLEOTIDE SEQUENCE [LARGE SCALE GENOMIC DNA]</scope>
    <source>
        <strain evidence="1 2">DSM 18319</strain>
    </source>
</reference>
<sequence length="141" mass="15163">MNKVDDDVDEFLAAIEGEAGASMRAVDARIRAALPDLSRVLWRGVFWGGTEQAIIGYGDLLQPRPKGQAVEWFLIGLAQQKRHISLYVNAADAAGYLGAQYAAELGTVTIGAASIGFRSASDLDLDALERMVIRARELSGL</sequence>
<evidence type="ECO:0008006" key="3">
    <source>
        <dbReference type="Google" id="ProtNLM"/>
    </source>
</evidence>
<dbReference type="Proteomes" id="UP000291483">
    <property type="component" value="Unassembled WGS sequence"/>
</dbReference>
<comment type="caution">
    <text evidence="1">The sequence shown here is derived from an EMBL/GenBank/DDBJ whole genome shotgun (WGS) entry which is preliminary data.</text>
</comment>
<accession>A0A4Q8ANY6</accession>
<protein>
    <recommendedName>
        <fullName evidence="3">YdhG-like domain-containing protein</fullName>
    </recommendedName>
</protein>
<evidence type="ECO:0000313" key="2">
    <source>
        <dbReference type="Proteomes" id="UP000291483"/>
    </source>
</evidence>
<name>A0A4Q8ANY6_9MICO</name>
<proteinExistence type="predicted"/>
<evidence type="ECO:0000313" key="1">
    <source>
        <dbReference type="EMBL" id="RZU66382.1"/>
    </source>
</evidence>
<dbReference type="AlphaFoldDB" id="A0A4Q8ANY6"/>
<dbReference type="EMBL" id="SHLC01000001">
    <property type="protein sequence ID" value="RZU66382.1"/>
    <property type="molecule type" value="Genomic_DNA"/>
</dbReference>
<keyword evidence="2" id="KW-1185">Reference proteome</keyword>
<dbReference type="RefSeq" id="WP_130506590.1">
    <property type="nucleotide sequence ID" value="NZ_SHLC01000001.1"/>
</dbReference>